<dbReference type="InterPro" id="IPR036249">
    <property type="entry name" value="Thioredoxin-like_sf"/>
</dbReference>
<dbReference type="PRINTS" id="PR00421">
    <property type="entry name" value="THIOREDOXIN"/>
</dbReference>
<proteinExistence type="predicted"/>
<evidence type="ECO:0000256" key="4">
    <source>
        <dbReference type="SAM" id="SignalP"/>
    </source>
</evidence>
<dbReference type="Pfam" id="PF00085">
    <property type="entry name" value="Thioredoxin"/>
    <property type="match status" value="1"/>
</dbReference>
<evidence type="ECO:0000259" key="5">
    <source>
        <dbReference type="PROSITE" id="PS51352"/>
    </source>
</evidence>
<evidence type="ECO:0000313" key="6">
    <source>
        <dbReference type="EMBL" id="KAG8461353.1"/>
    </source>
</evidence>
<keyword evidence="3" id="KW-1015">Disulfide bond</keyword>
<dbReference type="OMA" id="PMVIDFY"/>
<accession>A0A8J5XCV6</accession>
<evidence type="ECO:0000313" key="7">
    <source>
        <dbReference type="Proteomes" id="UP000751190"/>
    </source>
</evidence>
<sequence length="163" mass="17431">MTRHLALLALVTLGASASASAVRVGARRTATGVAPPVRSRACGARASAMMGGKAEELDTNGFSQAAQGSVPLLVDVYAHWCGPCQLMAPQLELVADAYAERVRVVKIDSDKEEELAAYLRINGLPTLLFIKDKAVVGRIEGAMMQDEISSWVDHYFFEGPKPS</sequence>
<keyword evidence="1" id="KW-0813">Transport</keyword>
<dbReference type="PROSITE" id="PS00194">
    <property type="entry name" value="THIOREDOXIN_1"/>
    <property type="match status" value="1"/>
</dbReference>
<feature type="domain" description="Thioredoxin" evidence="5">
    <location>
        <begin position="48"/>
        <end position="157"/>
    </location>
</feature>
<dbReference type="InterPro" id="IPR017937">
    <property type="entry name" value="Thioredoxin_CS"/>
</dbReference>
<evidence type="ECO:0000256" key="1">
    <source>
        <dbReference type="ARBA" id="ARBA00022448"/>
    </source>
</evidence>
<dbReference type="CDD" id="cd02947">
    <property type="entry name" value="TRX_family"/>
    <property type="match status" value="1"/>
</dbReference>
<feature type="chain" id="PRO_5035248114" description="Thioredoxin domain-containing protein" evidence="4">
    <location>
        <begin position="22"/>
        <end position="163"/>
    </location>
</feature>
<dbReference type="SUPFAM" id="SSF52833">
    <property type="entry name" value="Thioredoxin-like"/>
    <property type="match status" value="1"/>
</dbReference>
<gene>
    <name evidence="6" type="ORF">KFE25_010540</name>
</gene>
<dbReference type="EMBL" id="JAGTXO010000026">
    <property type="protein sequence ID" value="KAG8461353.1"/>
    <property type="molecule type" value="Genomic_DNA"/>
</dbReference>
<keyword evidence="7" id="KW-1185">Reference proteome</keyword>
<dbReference type="PROSITE" id="PS51352">
    <property type="entry name" value="THIOREDOXIN_2"/>
    <property type="match status" value="1"/>
</dbReference>
<feature type="signal peptide" evidence="4">
    <location>
        <begin position="1"/>
        <end position="21"/>
    </location>
</feature>
<dbReference type="InterPro" id="IPR013766">
    <property type="entry name" value="Thioredoxin_domain"/>
</dbReference>
<keyword evidence="2" id="KW-0249">Electron transport</keyword>
<dbReference type="PANTHER" id="PTHR45663">
    <property type="entry name" value="GEO12009P1"/>
    <property type="match status" value="1"/>
</dbReference>
<dbReference type="GO" id="GO:0005737">
    <property type="term" value="C:cytoplasm"/>
    <property type="evidence" value="ECO:0007669"/>
    <property type="project" value="TreeGrafter"/>
</dbReference>
<organism evidence="6 7">
    <name type="scientific">Diacronema lutheri</name>
    <name type="common">Unicellular marine alga</name>
    <name type="synonym">Monochrysis lutheri</name>
    <dbReference type="NCBI Taxonomy" id="2081491"/>
    <lineage>
        <taxon>Eukaryota</taxon>
        <taxon>Haptista</taxon>
        <taxon>Haptophyta</taxon>
        <taxon>Pavlovophyceae</taxon>
        <taxon>Pavlovales</taxon>
        <taxon>Pavlovaceae</taxon>
        <taxon>Diacronema</taxon>
    </lineage>
</organism>
<dbReference type="GO" id="GO:0015035">
    <property type="term" value="F:protein-disulfide reductase activity"/>
    <property type="evidence" value="ECO:0007669"/>
    <property type="project" value="TreeGrafter"/>
</dbReference>
<dbReference type="AlphaFoldDB" id="A0A8J5XCV6"/>
<dbReference type="PANTHER" id="PTHR45663:SF11">
    <property type="entry name" value="GEO12009P1"/>
    <property type="match status" value="1"/>
</dbReference>
<reference evidence="6" key="1">
    <citation type="submission" date="2021-05" db="EMBL/GenBank/DDBJ databases">
        <title>The genome of the haptophyte Pavlova lutheri (Diacronema luteri, Pavlovales) - a model for lipid biosynthesis in eukaryotic algae.</title>
        <authorList>
            <person name="Hulatt C.J."/>
            <person name="Posewitz M.C."/>
        </authorList>
    </citation>
    <scope>NUCLEOTIDE SEQUENCE</scope>
    <source>
        <strain evidence="6">NIVA-4/92</strain>
    </source>
</reference>
<keyword evidence="4" id="KW-0732">Signal</keyword>
<dbReference type="Gene3D" id="3.40.30.10">
    <property type="entry name" value="Glutaredoxin"/>
    <property type="match status" value="1"/>
</dbReference>
<name>A0A8J5XCV6_DIALT</name>
<dbReference type="OrthoDB" id="2121326at2759"/>
<protein>
    <recommendedName>
        <fullName evidence="5">Thioredoxin domain-containing protein</fullName>
    </recommendedName>
</protein>
<comment type="caution">
    <text evidence="6">The sequence shown here is derived from an EMBL/GenBank/DDBJ whole genome shotgun (WGS) entry which is preliminary data.</text>
</comment>
<evidence type="ECO:0000256" key="3">
    <source>
        <dbReference type="ARBA" id="ARBA00023157"/>
    </source>
</evidence>
<evidence type="ECO:0000256" key="2">
    <source>
        <dbReference type="ARBA" id="ARBA00022982"/>
    </source>
</evidence>
<dbReference type="Proteomes" id="UP000751190">
    <property type="component" value="Unassembled WGS sequence"/>
</dbReference>